<dbReference type="PANTHER" id="PTHR12689">
    <property type="entry name" value="A1 CISTRON SPLICING FACTOR AAR2-RELATED"/>
    <property type="match status" value="1"/>
</dbReference>
<name>A0ABQ8XJT0_9EUKA</name>
<comment type="similarity">
    <text evidence="1">Belongs to the AAR2 family.</text>
</comment>
<feature type="coiled-coil region" evidence="2">
    <location>
        <begin position="129"/>
        <end position="166"/>
    </location>
</feature>
<dbReference type="InterPro" id="IPR038514">
    <property type="entry name" value="AAR2_C_sf"/>
</dbReference>
<feature type="domain" description="AAR2 C-terminal" evidence="3">
    <location>
        <begin position="185"/>
        <end position="333"/>
    </location>
</feature>
<feature type="domain" description="AAR2 N-terminal" evidence="4">
    <location>
        <begin position="14"/>
        <end position="134"/>
    </location>
</feature>
<keyword evidence="2" id="KW-0175">Coiled coil</keyword>
<dbReference type="Pfam" id="PF20981">
    <property type="entry name" value="AAR2_1st"/>
    <property type="match status" value="1"/>
</dbReference>
<protein>
    <submittedName>
        <fullName evidence="5">A1 cistron splicing factor aar2-related</fullName>
    </submittedName>
</protein>
<dbReference type="PANTHER" id="PTHR12689:SF4">
    <property type="entry name" value="PROTEIN AAR2 HOMOLOG"/>
    <property type="match status" value="1"/>
</dbReference>
<dbReference type="InterPro" id="IPR033647">
    <property type="entry name" value="Aar2_N"/>
</dbReference>
<dbReference type="EMBL" id="JAOAOG010000288">
    <property type="protein sequence ID" value="KAJ6232741.1"/>
    <property type="molecule type" value="Genomic_DNA"/>
</dbReference>
<dbReference type="Pfam" id="PF05282">
    <property type="entry name" value="AAR2"/>
    <property type="match status" value="1"/>
</dbReference>
<sequence length="358" mass="42813">MSLEKIKELYLNSCSILILSKPKDIRVGLDFQLQNLVEDFYGFQLVPKGFHILYWESIKNDSPRFFLILELKQCENLILSWDNKEETFVDLNIFDYEQAERYQNGIKRMDFIKKLTAYPQDLLEKWNSLTSFLNKINKEEKKIKEIKEKEKEKEKEKKNKRKSKLIQLDSDQKNQTINWTTVVPLKIPESAKSLKLRTLHGMDRSYTLGWNLKHQFLESNKHFFAEFQLSFLLFWIVHSVKALEQWKSIIVLLTNCEKALQTEKLFYQNFIKIFINQISYLPSDFFQDELSQGNFLIHCLKSFLEIISQEQNWLNETTMITKLLKKKFKLNFNFNQIDEIDENDEYSPVIVQLESLNL</sequence>
<accession>A0ABQ8XJT0</accession>
<evidence type="ECO:0000256" key="2">
    <source>
        <dbReference type="SAM" id="Coils"/>
    </source>
</evidence>
<dbReference type="InterPro" id="IPR007946">
    <property type="entry name" value="AAR2"/>
</dbReference>
<evidence type="ECO:0000259" key="4">
    <source>
        <dbReference type="Pfam" id="PF20981"/>
    </source>
</evidence>
<evidence type="ECO:0000313" key="6">
    <source>
        <dbReference type="Proteomes" id="UP001150062"/>
    </source>
</evidence>
<reference evidence="5" key="1">
    <citation type="submission" date="2022-08" db="EMBL/GenBank/DDBJ databases">
        <title>Novel sulfate-reducing endosymbionts in the free-living metamonad Anaeramoeba.</title>
        <authorList>
            <person name="Jerlstrom-Hultqvist J."/>
            <person name="Cepicka I."/>
            <person name="Gallot-Lavallee L."/>
            <person name="Salas-Leiva D."/>
            <person name="Curtis B.A."/>
            <person name="Zahonova K."/>
            <person name="Pipaliya S."/>
            <person name="Dacks J."/>
            <person name="Roger A.J."/>
        </authorList>
    </citation>
    <scope>NUCLEOTIDE SEQUENCE</scope>
    <source>
        <strain evidence="5">Schooner1</strain>
    </source>
</reference>
<evidence type="ECO:0000259" key="3">
    <source>
        <dbReference type="Pfam" id="PF05282"/>
    </source>
</evidence>
<evidence type="ECO:0000256" key="1">
    <source>
        <dbReference type="ARBA" id="ARBA00006281"/>
    </source>
</evidence>
<dbReference type="CDD" id="cd13777">
    <property type="entry name" value="Aar2_N"/>
    <property type="match status" value="1"/>
</dbReference>
<dbReference type="Gene3D" id="2.60.34.20">
    <property type="match status" value="1"/>
</dbReference>
<comment type="caution">
    <text evidence="5">The sequence shown here is derived from an EMBL/GenBank/DDBJ whole genome shotgun (WGS) entry which is preliminary data.</text>
</comment>
<organism evidence="5 6">
    <name type="scientific">Anaeramoeba flamelloides</name>
    <dbReference type="NCBI Taxonomy" id="1746091"/>
    <lineage>
        <taxon>Eukaryota</taxon>
        <taxon>Metamonada</taxon>
        <taxon>Anaeramoebidae</taxon>
        <taxon>Anaeramoeba</taxon>
    </lineage>
</organism>
<dbReference type="Proteomes" id="UP001150062">
    <property type="component" value="Unassembled WGS sequence"/>
</dbReference>
<evidence type="ECO:0000313" key="5">
    <source>
        <dbReference type="EMBL" id="KAJ6232741.1"/>
    </source>
</evidence>
<dbReference type="Gene3D" id="1.25.40.550">
    <property type="entry name" value="Aar2, C-terminal domain-like"/>
    <property type="match status" value="1"/>
</dbReference>
<gene>
    <name evidence="5" type="ORF">M0813_04547</name>
</gene>
<dbReference type="InterPro" id="IPR033648">
    <property type="entry name" value="AAR2_C"/>
</dbReference>
<proteinExistence type="inferred from homology"/>
<dbReference type="CDD" id="cd13778">
    <property type="entry name" value="Aar2_C"/>
    <property type="match status" value="1"/>
</dbReference>
<dbReference type="InterPro" id="IPR038516">
    <property type="entry name" value="AAR2_N_sf"/>
</dbReference>
<keyword evidence="6" id="KW-1185">Reference proteome</keyword>